<keyword evidence="3" id="KW-1003">Cell membrane</keyword>
<dbReference type="Proteomes" id="UP000316217">
    <property type="component" value="Unassembled WGS sequence"/>
</dbReference>
<dbReference type="EMBL" id="RXII01000111">
    <property type="protein sequence ID" value="RZN58982.1"/>
    <property type="molecule type" value="Genomic_DNA"/>
</dbReference>
<feature type="transmembrane region" description="Helical" evidence="7">
    <location>
        <begin position="202"/>
        <end position="221"/>
    </location>
</feature>
<dbReference type="GO" id="GO:0009061">
    <property type="term" value="P:anaerobic respiration"/>
    <property type="evidence" value="ECO:0007669"/>
    <property type="project" value="TreeGrafter"/>
</dbReference>
<feature type="transmembrane region" description="Helical" evidence="7">
    <location>
        <begin position="168"/>
        <end position="190"/>
    </location>
</feature>
<evidence type="ECO:0000256" key="4">
    <source>
        <dbReference type="ARBA" id="ARBA00022692"/>
    </source>
</evidence>
<feature type="transmembrane region" description="Helical" evidence="7">
    <location>
        <begin position="248"/>
        <end position="270"/>
    </location>
</feature>
<sequence length="376" mass="42094">MTASKSFLIWTSALILVIAFGAYGAFLRLTVGFKVTALNDYYPWGLWIAYDVLTGIALAAGSFSLAFGVYIINKKKFEPLLRPTLLTCLLAYLTTALGLIIDINQPARFWHPMFPLFFQPHSVLFEVYWCISLYIIIQLIEFSPIVAEKLRWKWFYSAMESEKVMVPLVMVGIIVPTLHQSSLGGLFLIAPDKVHPLWYSPILPILFYISALAAAPAMIIIESNISSRVLNRGLELDLLSSLGRAMRYILLVYVAIRFVDLAARGALSYIGDARSLFFLVEILIGFIAPLLLLLPEKFVKSGKILLLASILVVFGVIMNRFDVLLTAWLYPPSGAIYFPTWAEISVTGMLVALEALAFTLAVKYLPIFPEIKREHA</sequence>
<dbReference type="InterPro" id="IPR051817">
    <property type="entry name" value="FDH_cytochrome_b556_subunit"/>
</dbReference>
<dbReference type="Pfam" id="PF03916">
    <property type="entry name" value="NrfD"/>
    <property type="match status" value="1"/>
</dbReference>
<reference evidence="8 9" key="1">
    <citation type="journal article" date="2019" name="Nat. Microbiol.">
        <title>Wide diversity of methane and short-chain alkane metabolisms in uncultured archaea.</title>
        <authorList>
            <person name="Borrel G."/>
            <person name="Adam P.S."/>
            <person name="McKay L.J."/>
            <person name="Chen L.X."/>
            <person name="Sierra-Garcia I.N."/>
            <person name="Sieber C.M."/>
            <person name="Letourneur Q."/>
            <person name="Ghozlane A."/>
            <person name="Andersen G.L."/>
            <person name="Li W.J."/>
            <person name="Hallam S.J."/>
            <person name="Muyzer G."/>
            <person name="de Oliveira V.M."/>
            <person name="Inskeep W.P."/>
            <person name="Banfield J.F."/>
            <person name="Gribaldo S."/>
        </authorList>
    </citation>
    <scope>NUCLEOTIDE SEQUENCE [LARGE SCALE GENOMIC DNA]</scope>
    <source>
        <strain evidence="8">NM4</strain>
    </source>
</reference>
<dbReference type="InterPro" id="IPR005614">
    <property type="entry name" value="NrfD-like"/>
</dbReference>
<keyword evidence="5 7" id="KW-1133">Transmembrane helix</keyword>
<dbReference type="AlphaFoldDB" id="A0A520KHQ9"/>
<evidence type="ECO:0000256" key="3">
    <source>
        <dbReference type="ARBA" id="ARBA00022475"/>
    </source>
</evidence>
<evidence type="ECO:0000256" key="7">
    <source>
        <dbReference type="SAM" id="Phobius"/>
    </source>
</evidence>
<evidence type="ECO:0000313" key="9">
    <source>
        <dbReference type="Proteomes" id="UP000316217"/>
    </source>
</evidence>
<feature type="transmembrane region" description="Helical" evidence="7">
    <location>
        <begin position="84"/>
        <end position="103"/>
    </location>
</feature>
<feature type="transmembrane region" description="Helical" evidence="7">
    <location>
        <begin position="7"/>
        <end position="27"/>
    </location>
</feature>
<protein>
    <submittedName>
        <fullName evidence="8">Ni/Fe-hydrogenase cytochrome b subunit</fullName>
    </submittedName>
</protein>
<comment type="similarity">
    <text evidence="2">Belongs to the NrfD family.</text>
</comment>
<accession>A0A520KHQ9</accession>
<comment type="subcellular location">
    <subcellularLocation>
        <location evidence="1">Cell membrane</location>
        <topology evidence="1">Multi-pass membrane protein</topology>
    </subcellularLocation>
</comment>
<feature type="transmembrane region" description="Helical" evidence="7">
    <location>
        <begin position="306"/>
        <end position="330"/>
    </location>
</feature>
<evidence type="ECO:0000256" key="5">
    <source>
        <dbReference type="ARBA" id="ARBA00022989"/>
    </source>
</evidence>
<dbReference type="Gene3D" id="1.20.1630.10">
    <property type="entry name" value="Formate dehydrogenase/DMSO reductase domain"/>
    <property type="match status" value="1"/>
</dbReference>
<evidence type="ECO:0000256" key="2">
    <source>
        <dbReference type="ARBA" id="ARBA00008929"/>
    </source>
</evidence>
<keyword evidence="6 7" id="KW-0472">Membrane</keyword>
<organism evidence="8 9">
    <name type="scientific">Candidatus Methanodesulfokora washburnensis</name>
    <dbReference type="NCBI Taxonomy" id="2478471"/>
    <lineage>
        <taxon>Archaea</taxon>
        <taxon>Thermoproteota</taxon>
        <taxon>Candidatus Korarchaeia</taxon>
        <taxon>Candidatus Korarchaeia incertae sedis</taxon>
        <taxon>Candidatus Methanodesulfokora</taxon>
    </lineage>
</organism>
<gene>
    <name evidence="8" type="ORF">EF810_07135</name>
</gene>
<feature type="transmembrane region" description="Helical" evidence="7">
    <location>
        <begin position="123"/>
        <end position="147"/>
    </location>
</feature>
<name>A0A520KHQ9_9CREN</name>
<feature type="transmembrane region" description="Helical" evidence="7">
    <location>
        <begin position="47"/>
        <end position="72"/>
    </location>
</feature>
<proteinExistence type="inferred from homology"/>
<dbReference type="PANTHER" id="PTHR30074:SF4">
    <property type="entry name" value="NI_FE-HYDROGENASE 2 B-TYPE CYTOCHROME SUBUNIT-RELATED"/>
    <property type="match status" value="1"/>
</dbReference>
<feature type="transmembrane region" description="Helical" evidence="7">
    <location>
        <begin position="276"/>
        <end position="294"/>
    </location>
</feature>
<dbReference type="PANTHER" id="PTHR30074">
    <property type="entry name" value="FORMATE DEHYDROGENASE, NITRATE-INDUCIBLE, CYTOCHROME B556 FDN SUBUNIT"/>
    <property type="match status" value="1"/>
</dbReference>
<evidence type="ECO:0000256" key="1">
    <source>
        <dbReference type="ARBA" id="ARBA00004651"/>
    </source>
</evidence>
<keyword evidence="4 7" id="KW-0812">Transmembrane</keyword>
<dbReference type="GO" id="GO:0005886">
    <property type="term" value="C:plasma membrane"/>
    <property type="evidence" value="ECO:0007669"/>
    <property type="project" value="UniProtKB-SubCell"/>
</dbReference>
<evidence type="ECO:0000256" key="6">
    <source>
        <dbReference type="ARBA" id="ARBA00023136"/>
    </source>
</evidence>
<comment type="caution">
    <text evidence="8">The sequence shown here is derived from an EMBL/GenBank/DDBJ whole genome shotgun (WGS) entry which is preliminary data.</text>
</comment>
<feature type="transmembrane region" description="Helical" evidence="7">
    <location>
        <begin position="342"/>
        <end position="365"/>
    </location>
</feature>
<evidence type="ECO:0000313" key="8">
    <source>
        <dbReference type="EMBL" id="RZN58982.1"/>
    </source>
</evidence>